<organism evidence="2 3">
    <name type="scientific">Podospora australis</name>
    <dbReference type="NCBI Taxonomy" id="1536484"/>
    <lineage>
        <taxon>Eukaryota</taxon>
        <taxon>Fungi</taxon>
        <taxon>Dikarya</taxon>
        <taxon>Ascomycota</taxon>
        <taxon>Pezizomycotina</taxon>
        <taxon>Sordariomycetes</taxon>
        <taxon>Sordariomycetidae</taxon>
        <taxon>Sordariales</taxon>
        <taxon>Podosporaceae</taxon>
        <taxon>Podospora</taxon>
    </lineage>
</organism>
<feature type="compositionally biased region" description="Polar residues" evidence="1">
    <location>
        <begin position="129"/>
        <end position="142"/>
    </location>
</feature>
<feature type="compositionally biased region" description="Low complexity" evidence="1">
    <location>
        <begin position="143"/>
        <end position="153"/>
    </location>
</feature>
<feature type="region of interest" description="Disordered" evidence="1">
    <location>
        <begin position="185"/>
        <end position="225"/>
    </location>
</feature>
<gene>
    <name evidence="2" type="ORF">QBC35DRAFT_481435</name>
</gene>
<protein>
    <submittedName>
        <fullName evidence="2">Uncharacterized protein</fullName>
    </submittedName>
</protein>
<reference evidence="2" key="1">
    <citation type="journal article" date="2023" name="Mol. Phylogenet. Evol.">
        <title>Genome-scale phylogeny and comparative genomics of the fungal order Sordariales.</title>
        <authorList>
            <person name="Hensen N."/>
            <person name="Bonometti L."/>
            <person name="Westerberg I."/>
            <person name="Brannstrom I.O."/>
            <person name="Guillou S."/>
            <person name="Cros-Aarteil S."/>
            <person name="Calhoun S."/>
            <person name="Haridas S."/>
            <person name="Kuo A."/>
            <person name="Mondo S."/>
            <person name="Pangilinan J."/>
            <person name="Riley R."/>
            <person name="LaButti K."/>
            <person name="Andreopoulos B."/>
            <person name="Lipzen A."/>
            <person name="Chen C."/>
            <person name="Yan M."/>
            <person name="Daum C."/>
            <person name="Ng V."/>
            <person name="Clum A."/>
            <person name="Steindorff A."/>
            <person name="Ohm R.A."/>
            <person name="Martin F."/>
            <person name="Silar P."/>
            <person name="Natvig D.O."/>
            <person name="Lalanne C."/>
            <person name="Gautier V."/>
            <person name="Ament-Velasquez S.L."/>
            <person name="Kruys A."/>
            <person name="Hutchinson M.I."/>
            <person name="Powell A.J."/>
            <person name="Barry K."/>
            <person name="Miller A.N."/>
            <person name="Grigoriev I.V."/>
            <person name="Debuchy R."/>
            <person name="Gladieux P."/>
            <person name="Hiltunen Thoren M."/>
            <person name="Johannesson H."/>
        </authorList>
    </citation>
    <scope>NUCLEOTIDE SEQUENCE</scope>
    <source>
        <strain evidence="2">PSN309</strain>
    </source>
</reference>
<feature type="region of interest" description="Disordered" evidence="1">
    <location>
        <begin position="471"/>
        <end position="586"/>
    </location>
</feature>
<name>A0AAN7ALR0_9PEZI</name>
<reference evidence="2" key="2">
    <citation type="submission" date="2023-05" db="EMBL/GenBank/DDBJ databases">
        <authorList>
            <consortium name="Lawrence Berkeley National Laboratory"/>
            <person name="Steindorff A."/>
            <person name="Hensen N."/>
            <person name="Bonometti L."/>
            <person name="Westerberg I."/>
            <person name="Brannstrom I.O."/>
            <person name="Guillou S."/>
            <person name="Cros-Aarteil S."/>
            <person name="Calhoun S."/>
            <person name="Haridas S."/>
            <person name="Kuo A."/>
            <person name="Mondo S."/>
            <person name="Pangilinan J."/>
            <person name="Riley R."/>
            <person name="Labutti K."/>
            <person name="Andreopoulos B."/>
            <person name="Lipzen A."/>
            <person name="Chen C."/>
            <person name="Yanf M."/>
            <person name="Daum C."/>
            <person name="Ng V."/>
            <person name="Clum A."/>
            <person name="Ohm R."/>
            <person name="Martin F."/>
            <person name="Silar P."/>
            <person name="Natvig D."/>
            <person name="Lalanne C."/>
            <person name="Gautier V."/>
            <person name="Ament-Velasquez S.L."/>
            <person name="Kruys A."/>
            <person name="Hutchinson M.I."/>
            <person name="Powell A.J."/>
            <person name="Barry K."/>
            <person name="Miller A.N."/>
            <person name="Grigoriev I.V."/>
            <person name="Debuchy R."/>
            <person name="Gladieux P."/>
            <person name="Thoren M.H."/>
            <person name="Johannesson H."/>
        </authorList>
    </citation>
    <scope>NUCLEOTIDE SEQUENCE</scope>
    <source>
        <strain evidence="2">PSN309</strain>
    </source>
</reference>
<feature type="region of interest" description="Disordered" evidence="1">
    <location>
        <begin position="129"/>
        <end position="154"/>
    </location>
</feature>
<evidence type="ECO:0000313" key="3">
    <source>
        <dbReference type="Proteomes" id="UP001302126"/>
    </source>
</evidence>
<sequence length="620" mass="68760">MAKRKVAAVEKPFGSVVTWSPSLLNNPTGKIPLKYTRIPKEQRTFLDTDEAWIRHQIPPSLRQHLQPPSRPEQEEGTPIPWSQSPPSHLRRPSQADQPSPSRLSTQHAESPVKARPVIPLRLAPALELPQSSPTVLESTIPQGSTESSGSGSELQARELLPLPLGPTPPSAQIIPCTASVPVTNTPAKRRWKDPETIFDSPVAQPTLRTKPRLPSSRPVKDSSPVYQYEPSDVIESLESDQPVVESAARQPDAERAPTTPSSALAIPEYEGSLGDFVRGVISLAELQRQEALPEFLFDDYVRIFSHDYINYVASTKDGEKVLTALKWYIRFVKQPMFTKNILSGENIQEVLRIYSDKVEEIQPSRRRRQSSWTTTVQPQEDQRRTSFIMEAPAPRTVTAIARVHDAELASDPISSAEGIPPRITRVITAEKNSEELNSFREPSRDNIAEMFPSFQDPYRRLKMTERARAYGRVLRESSPRRSTGNAPPFKPSMPSKTSAEGRQSFGGTNPAHSTPGPMQTQVDITLPGFTPSGLEGPSTLSPATALRGNINYPPGSLAERATVSPAASREAESDAGSFEGRKRAIDDINDPAERYEMEKEFFRECLVNGRLPLPKKSRKS</sequence>
<evidence type="ECO:0000256" key="1">
    <source>
        <dbReference type="SAM" id="MobiDB-lite"/>
    </source>
</evidence>
<feature type="region of interest" description="Disordered" evidence="1">
    <location>
        <begin position="364"/>
        <end position="383"/>
    </location>
</feature>
<dbReference type="Proteomes" id="UP001302126">
    <property type="component" value="Unassembled WGS sequence"/>
</dbReference>
<keyword evidence="3" id="KW-1185">Reference proteome</keyword>
<feature type="region of interest" description="Disordered" evidence="1">
    <location>
        <begin position="238"/>
        <end position="260"/>
    </location>
</feature>
<comment type="caution">
    <text evidence="2">The sequence shown here is derived from an EMBL/GenBank/DDBJ whole genome shotgun (WGS) entry which is preliminary data.</text>
</comment>
<dbReference type="EMBL" id="MU864351">
    <property type="protein sequence ID" value="KAK4193386.1"/>
    <property type="molecule type" value="Genomic_DNA"/>
</dbReference>
<feature type="compositionally biased region" description="Polar residues" evidence="1">
    <location>
        <begin position="94"/>
        <end position="108"/>
    </location>
</feature>
<feature type="compositionally biased region" description="Polar residues" evidence="1">
    <location>
        <begin position="494"/>
        <end position="523"/>
    </location>
</feature>
<dbReference type="AlphaFoldDB" id="A0AAN7ALR0"/>
<proteinExistence type="predicted"/>
<accession>A0AAN7ALR0</accession>
<feature type="region of interest" description="Disordered" evidence="1">
    <location>
        <begin position="59"/>
        <end position="115"/>
    </location>
</feature>
<evidence type="ECO:0000313" key="2">
    <source>
        <dbReference type="EMBL" id="KAK4193386.1"/>
    </source>
</evidence>